<dbReference type="InterPro" id="IPR013763">
    <property type="entry name" value="Cyclin-like_dom"/>
</dbReference>
<feature type="compositionally biased region" description="Basic residues" evidence="6">
    <location>
        <begin position="87"/>
        <end position="96"/>
    </location>
</feature>
<feature type="compositionally biased region" description="Low complexity" evidence="6">
    <location>
        <begin position="106"/>
        <end position="124"/>
    </location>
</feature>
<dbReference type="SMART" id="SM01332">
    <property type="entry name" value="Cyclin_C"/>
    <property type="match status" value="1"/>
</dbReference>
<feature type="region of interest" description="Disordered" evidence="6">
    <location>
        <begin position="85"/>
        <end position="128"/>
    </location>
</feature>
<evidence type="ECO:0000313" key="9">
    <source>
        <dbReference type="EMBL" id="CAC5420595.1"/>
    </source>
</evidence>
<keyword evidence="2" id="KW-0498">Mitosis</keyword>
<accession>A0A6J8ELY0</accession>
<dbReference type="PANTHER" id="PTHR10177">
    <property type="entry name" value="CYCLINS"/>
    <property type="match status" value="1"/>
</dbReference>
<dbReference type="SUPFAM" id="SSF47954">
    <property type="entry name" value="Cyclin-like"/>
    <property type="match status" value="2"/>
</dbReference>
<dbReference type="GO" id="GO:0051301">
    <property type="term" value="P:cell division"/>
    <property type="evidence" value="ECO:0007669"/>
    <property type="project" value="UniProtKB-KW"/>
</dbReference>
<gene>
    <name evidence="9" type="ORF">MCOR_52808</name>
</gene>
<dbReference type="Pfam" id="PF02984">
    <property type="entry name" value="Cyclin_C"/>
    <property type="match status" value="1"/>
</dbReference>
<dbReference type="EMBL" id="CACVKT020009160">
    <property type="protein sequence ID" value="CAC5420595.1"/>
    <property type="molecule type" value="Genomic_DNA"/>
</dbReference>
<dbReference type="InterPro" id="IPR036915">
    <property type="entry name" value="Cyclin-like_sf"/>
</dbReference>
<dbReference type="PIRSF" id="PIRSF001771">
    <property type="entry name" value="Cyclin_A_B_D_E"/>
    <property type="match status" value="1"/>
</dbReference>
<dbReference type="SMART" id="SM00385">
    <property type="entry name" value="CYCLIN"/>
    <property type="match status" value="2"/>
</dbReference>
<dbReference type="InterPro" id="IPR006671">
    <property type="entry name" value="Cyclin_N"/>
</dbReference>
<organism evidence="9 10">
    <name type="scientific">Mytilus coruscus</name>
    <name type="common">Sea mussel</name>
    <dbReference type="NCBI Taxonomy" id="42192"/>
    <lineage>
        <taxon>Eukaryota</taxon>
        <taxon>Metazoa</taxon>
        <taxon>Spiralia</taxon>
        <taxon>Lophotrochozoa</taxon>
        <taxon>Mollusca</taxon>
        <taxon>Bivalvia</taxon>
        <taxon>Autobranchia</taxon>
        <taxon>Pteriomorphia</taxon>
        <taxon>Mytilida</taxon>
        <taxon>Mytiloidea</taxon>
        <taxon>Mytilidae</taxon>
        <taxon>Mytilinae</taxon>
        <taxon>Mytilus</taxon>
    </lineage>
</organism>
<keyword evidence="10" id="KW-1185">Reference proteome</keyword>
<feature type="region of interest" description="Disordered" evidence="6">
    <location>
        <begin position="1"/>
        <end position="53"/>
    </location>
</feature>
<evidence type="ECO:0000256" key="5">
    <source>
        <dbReference type="RuleBase" id="RU000383"/>
    </source>
</evidence>
<evidence type="ECO:0000256" key="1">
    <source>
        <dbReference type="ARBA" id="ARBA00022618"/>
    </source>
</evidence>
<feature type="domain" description="Cyclin C-terminal" evidence="8">
    <location>
        <begin position="298"/>
        <end position="413"/>
    </location>
</feature>
<dbReference type="Gene3D" id="1.10.472.10">
    <property type="entry name" value="Cyclin-like"/>
    <property type="match status" value="2"/>
</dbReference>
<dbReference type="InterPro" id="IPR039361">
    <property type="entry name" value="Cyclin"/>
</dbReference>
<evidence type="ECO:0000256" key="2">
    <source>
        <dbReference type="ARBA" id="ARBA00022776"/>
    </source>
</evidence>
<protein>
    <submittedName>
        <fullName evidence="9">CCNB3</fullName>
    </submittedName>
</protein>
<keyword evidence="4" id="KW-0131">Cell cycle</keyword>
<keyword evidence="3 5" id="KW-0195">Cyclin</keyword>
<evidence type="ECO:0000256" key="3">
    <source>
        <dbReference type="ARBA" id="ARBA00023127"/>
    </source>
</evidence>
<evidence type="ECO:0000256" key="4">
    <source>
        <dbReference type="ARBA" id="ARBA00023306"/>
    </source>
</evidence>
<name>A0A6J8ELY0_MYTCO</name>
<dbReference type="FunFam" id="1.10.472.10:FF:000001">
    <property type="entry name" value="G2/mitotic-specific cyclin"/>
    <property type="match status" value="1"/>
</dbReference>
<dbReference type="OrthoDB" id="5590282at2759"/>
<evidence type="ECO:0000259" key="7">
    <source>
        <dbReference type="SMART" id="SM00385"/>
    </source>
</evidence>
<feature type="domain" description="Cyclin-like" evidence="7">
    <location>
        <begin position="302"/>
        <end position="383"/>
    </location>
</feature>
<dbReference type="InterPro" id="IPR004367">
    <property type="entry name" value="Cyclin_C-dom"/>
</dbReference>
<dbReference type="InterPro" id="IPR046965">
    <property type="entry name" value="Cyclin_A/B-like"/>
</dbReference>
<feature type="domain" description="Cyclin-like" evidence="7">
    <location>
        <begin position="205"/>
        <end position="289"/>
    </location>
</feature>
<dbReference type="CDD" id="cd20508">
    <property type="entry name" value="CYCLIN_CCNB3_rpt1"/>
    <property type="match status" value="1"/>
</dbReference>
<dbReference type="CDD" id="cd20510">
    <property type="entry name" value="CYCLIN_CCNB3_rpt2"/>
    <property type="match status" value="1"/>
</dbReference>
<keyword evidence="1" id="KW-0132">Cell division</keyword>
<comment type="similarity">
    <text evidence="5">Belongs to the cyclin family.</text>
</comment>
<dbReference type="GO" id="GO:0044772">
    <property type="term" value="P:mitotic cell cycle phase transition"/>
    <property type="evidence" value="ECO:0007669"/>
    <property type="project" value="InterPro"/>
</dbReference>
<reference evidence="9 10" key="1">
    <citation type="submission" date="2020-06" db="EMBL/GenBank/DDBJ databases">
        <authorList>
            <person name="Li R."/>
            <person name="Bekaert M."/>
        </authorList>
    </citation>
    <scope>NUCLEOTIDE SEQUENCE [LARGE SCALE GENOMIC DNA]</scope>
    <source>
        <strain evidence="10">wild</strain>
    </source>
</reference>
<dbReference type="AlphaFoldDB" id="A0A6J8ELY0"/>
<evidence type="ECO:0000313" key="10">
    <source>
        <dbReference type="Proteomes" id="UP000507470"/>
    </source>
</evidence>
<dbReference type="Pfam" id="PF00134">
    <property type="entry name" value="Cyclin_N"/>
    <property type="match status" value="1"/>
</dbReference>
<evidence type="ECO:0000256" key="6">
    <source>
        <dbReference type="SAM" id="MobiDB-lite"/>
    </source>
</evidence>
<evidence type="ECO:0000259" key="8">
    <source>
        <dbReference type="SMART" id="SM01332"/>
    </source>
</evidence>
<dbReference type="Proteomes" id="UP000507470">
    <property type="component" value="Unassembled WGS sequence"/>
</dbReference>
<sequence length="419" mass="48304">MNTRKQKHQTGFDVKKSKAAVSQIHHDSKIHISGFKRQGDNMADPNQKRRPAFGDITNSIIENKGLVKKGEGKQNIPVKAVVVNKPKQAKTKKHKKENLDDEVIQLSQGSVVSSSQESNSTSDLSDTEINEQSLTFTVEDTEPEINTPEGVDNIDRENLKDIAQVALYAPFIFNYYKERELKFMVPMYMDNQPTLTTNMRSILVDWLVEVQENFELNHETLYLAVKLVDTYLSKQIVTKELLQLVGATSLFLACKFDERCPPLIEDFLYICDDAYNRREFILLEISIFKTINYDIGMPLSYRFLRRYSKCARASMETLTLARFILEMSLMEYEFIKYRESKMACACLHLAQKMKKSGEWTSTLEFYTGYKNEDILPLMKELNKMIASPPKHLNTILSKYSHHVFYEVAKIKALSSSEFS</sequence>
<dbReference type="GO" id="GO:0016538">
    <property type="term" value="F:cyclin-dependent protein serine/threonine kinase regulator activity"/>
    <property type="evidence" value="ECO:0007669"/>
    <property type="project" value="InterPro"/>
</dbReference>
<proteinExistence type="inferred from homology"/>